<keyword evidence="1" id="KW-0472">Membrane</keyword>
<feature type="transmembrane region" description="Helical" evidence="1">
    <location>
        <begin position="34"/>
        <end position="59"/>
    </location>
</feature>
<feature type="non-terminal residue" evidence="2">
    <location>
        <position position="95"/>
    </location>
</feature>
<organism evidence="2 3">
    <name type="scientific">Candidatus Agrococcus pullicola</name>
    <dbReference type="NCBI Taxonomy" id="2838429"/>
    <lineage>
        <taxon>Bacteria</taxon>
        <taxon>Bacillati</taxon>
        <taxon>Actinomycetota</taxon>
        <taxon>Actinomycetes</taxon>
        <taxon>Micrococcales</taxon>
        <taxon>Microbacteriaceae</taxon>
        <taxon>Agrococcus</taxon>
    </lineage>
</organism>
<dbReference type="Pfam" id="PF11377">
    <property type="entry name" value="DUF3180"/>
    <property type="match status" value="1"/>
</dbReference>
<sequence>MKRTSPGFIVGSWLIATTIGLVANFTLVGSGQLAWLPTFTFGISQAVLGVAVLALAWPVRSAAQGKRRIDFRYAVFVLSIAKAGIIVGSLVGGYT</sequence>
<name>A0A9D1YV22_9MICO</name>
<reference evidence="2" key="2">
    <citation type="submission" date="2021-04" db="EMBL/GenBank/DDBJ databases">
        <authorList>
            <person name="Gilroy R."/>
        </authorList>
    </citation>
    <scope>NUCLEOTIDE SEQUENCE</scope>
    <source>
        <strain evidence="2">ChiGjej1B1-98</strain>
    </source>
</reference>
<feature type="transmembrane region" description="Helical" evidence="1">
    <location>
        <begin position="7"/>
        <end position="28"/>
    </location>
</feature>
<dbReference type="AlphaFoldDB" id="A0A9D1YV22"/>
<protein>
    <submittedName>
        <fullName evidence="2">DUF3180 family protein</fullName>
    </submittedName>
</protein>
<evidence type="ECO:0000313" key="2">
    <source>
        <dbReference type="EMBL" id="HIY66218.1"/>
    </source>
</evidence>
<dbReference type="EMBL" id="DXDC01000238">
    <property type="protein sequence ID" value="HIY66218.1"/>
    <property type="molecule type" value="Genomic_DNA"/>
</dbReference>
<dbReference type="Proteomes" id="UP000824005">
    <property type="component" value="Unassembled WGS sequence"/>
</dbReference>
<keyword evidence="1" id="KW-1133">Transmembrane helix</keyword>
<dbReference type="InterPro" id="IPR021517">
    <property type="entry name" value="DUF3180"/>
</dbReference>
<evidence type="ECO:0000313" key="3">
    <source>
        <dbReference type="Proteomes" id="UP000824005"/>
    </source>
</evidence>
<reference evidence="2" key="1">
    <citation type="journal article" date="2021" name="PeerJ">
        <title>Extensive microbial diversity within the chicken gut microbiome revealed by metagenomics and culture.</title>
        <authorList>
            <person name="Gilroy R."/>
            <person name="Ravi A."/>
            <person name="Getino M."/>
            <person name="Pursley I."/>
            <person name="Horton D.L."/>
            <person name="Alikhan N.F."/>
            <person name="Baker D."/>
            <person name="Gharbi K."/>
            <person name="Hall N."/>
            <person name="Watson M."/>
            <person name="Adriaenssens E.M."/>
            <person name="Foster-Nyarko E."/>
            <person name="Jarju S."/>
            <person name="Secka A."/>
            <person name="Antonio M."/>
            <person name="Oren A."/>
            <person name="Chaudhuri R.R."/>
            <person name="La Ragione R."/>
            <person name="Hildebrand F."/>
            <person name="Pallen M.J."/>
        </authorList>
    </citation>
    <scope>NUCLEOTIDE SEQUENCE</scope>
    <source>
        <strain evidence="2">ChiGjej1B1-98</strain>
    </source>
</reference>
<keyword evidence="1" id="KW-0812">Transmembrane</keyword>
<accession>A0A9D1YV22</accession>
<evidence type="ECO:0000256" key="1">
    <source>
        <dbReference type="SAM" id="Phobius"/>
    </source>
</evidence>
<gene>
    <name evidence="2" type="ORF">H9830_08085</name>
</gene>
<comment type="caution">
    <text evidence="2">The sequence shown here is derived from an EMBL/GenBank/DDBJ whole genome shotgun (WGS) entry which is preliminary data.</text>
</comment>
<proteinExistence type="predicted"/>
<feature type="transmembrane region" description="Helical" evidence="1">
    <location>
        <begin position="71"/>
        <end position="94"/>
    </location>
</feature>